<organism evidence="1 2">
    <name type="scientific">Enterococcus faecium</name>
    <name type="common">Streptococcus faecium</name>
    <dbReference type="NCBI Taxonomy" id="1352"/>
    <lineage>
        <taxon>Bacteria</taxon>
        <taxon>Bacillati</taxon>
        <taxon>Bacillota</taxon>
        <taxon>Bacilli</taxon>
        <taxon>Lactobacillales</taxon>
        <taxon>Enterococcaceae</taxon>
        <taxon>Enterococcus</taxon>
    </lineage>
</organism>
<gene>
    <name evidence="1" type="ORF">DTX73_09685</name>
</gene>
<accession>A0A7V7KSM2</accession>
<dbReference type="EMBL" id="QOVC01000007">
    <property type="protein sequence ID" value="KAA0690005.1"/>
    <property type="molecule type" value="Genomic_DNA"/>
</dbReference>
<protein>
    <submittedName>
        <fullName evidence="1">Uncharacterized protein</fullName>
    </submittedName>
</protein>
<dbReference type="AlphaFoldDB" id="A0A7V7KSM2"/>
<comment type="caution">
    <text evidence="1">The sequence shown here is derived from an EMBL/GenBank/DDBJ whole genome shotgun (WGS) entry which is preliminary data.</text>
</comment>
<evidence type="ECO:0000313" key="2">
    <source>
        <dbReference type="Proteomes" id="UP000448762"/>
    </source>
</evidence>
<name>A0A7V7KSM2_ENTFC</name>
<dbReference type="Proteomes" id="UP000448762">
    <property type="component" value="Unassembled WGS sequence"/>
</dbReference>
<sequence length="70" mass="7671">MSLNPSEKSTDGFNVLHESLADLSSPKVHSLQFISELDRLIQKINLEIGLNGMGSWAKATAIARKFGSRN</sequence>
<proteinExistence type="predicted"/>
<reference evidence="1 2" key="1">
    <citation type="submission" date="2018-07" db="EMBL/GenBank/DDBJ databases">
        <title>High quality draft genome sequencing of Enterococcus faecium exhibiting probiotic potential isolated from mucus of freshwater fish.</title>
        <authorList>
            <person name="El-Jeni R."/>
            <person name="Ghedira K."/>
            <person name="Abdelhak S."/>
            <person name="El-Bour M."/>
            <person name="Bouhaouala-Zahar B."/>
        </authorList>
    </citation>
    <scope>NUCLEOTIDE SEQUENCE [LARGE SCALE GENOMIC DNA]</scope>
    <source>
        <strain evidence="1 2">R.A73</strain>
    </source>
</reference>
<evidence type="ECO:0000313" key="1">
    <source>
        <dbReference type="EMBL" id="KAA0690005.1"/>
    </source>
</evidence>